<evidence type="ECO:0000256" key="1">
    <source>
        <dbReference type="ARBA" id="ARBA00004141"/>
    </source>
</evidence>
<dbReference type="EMBL" id="UYRV01014963">
    <property type="protein sequence ID" value="VDK60650.1"/>
    <property type="molecule type" value="Genomic_DNA"/>
</dbReference>
<feature type="transmembrane region" description="Helical" evidence="6">
    <location>
        <begin position="138"/>
        <end position="159"/>
    </location>
</feature>
<feature type="transmembrane region" description="Helical" evidence="6">
    <location>
        <begin position="100"/>
        <end position="126"/>
    </location>
</feature>
<dbReference type="PANTHER" id="PTHR22945">
    <property type="entry name" value="SERPENTINE RECEPTOR, CLASS D DELTA"/>
    <property type="match status" value="1"/>
</dbReference>
<comment type="similarity">
    <text evidence="2">Belongs to the nematode receptor-like protein srd family.</text>
</comment>
<proteinExistence type="inferred from homology"/>
<dbReference type="GO" id="GO:0016020">
    <property type="term" value="C:membrane"/>
    <property type="evidence" value="ECO:0007669"/>
    <property type="project" value="UniProtKB-SubCell"/>
</dbReference>
<accession>A0A3P6RZX0</accession>
<dbReference type="Proteomes" id="UP000271889">
    <property type="component" value="Unassembled WGS sequence"/>
</dbReference>
<dbReference type="AlphaFoldDB" id="A0A3P6RZX0"/>
<evidence type="ECO:0000256" key="3">
    <source>
        <dbReference type="ARBA" id="ARBA00022692"/>
    </source>
</evidence>
<dbReference type="Gene3D" id="1.20.1070.10">
    <property type="entry name" value="Rhodopsin 7-helix transmembrane proteins"/>
    <property type="match status" value="1"/>
</dbReference>
<keyword evidence="3 6" id="KW-0812">Transmembrane</keyword>
<evidence type="ECO:0000256" key="6">
    <source>
        <dbReference type="SAM" id="Phobius"/>
    </source>
</evidence>
<keyword evidence="8" id="KW-1185">Reference proteome</keyword>
<gene>
    <name evidence="7" type="ORF">CGOC_LOCUS5083</name>
</gene>
<keyword evidence="4 6" id="KW-1133">Transmembrane helix</keyword>
<evidence type="ECO:0000256" key="4">
    <source>
        <dbReference type="ARBA" id="ARBA00022989"/>
    </source>
</evidence>
<sequence length="199" mass="22784">MINSLMTNFEVINPHIPPYRFDFVMNVTIQSHPEYDLEKYGQFGGFHSVTAPLHFINTALLLAIAVTLPTVILFWRSLILKALNESGASFSEKTKQNSKILLKALTVQALTPLVCYVPIGFLYFASQFSGYRFVFVEYFLAIFTTLPCAIDPILTIYFITPYRKWILQQFRKNIVGQTWVQTRLRIQKTSSSSVIITKA</sequence>
<name>A0A3P6RZX0_CYLGO</name>
<feature type="transmembrane region" description="Helical" evidence="6">
    <location>
        <begin position="55"/>
        <end position="79"/>
    </location>
</feature>
<dbReference type="InterPro" id="IPR050920">
    <property type="entry name" value="Nematode_rcpt-like_delta"/>
</dbReference>
<organism evidence="7 8">
    <name type="scientific">Cylicostephanus goldi</name>
    <name type="common">Nematode worm</name>
    <dbReference type="NCBI Taxonomy" id="71465"/>
    <lineage>
        <taxon>Eukaryota</taxon>
        <taxon>Metazoa</taxon>
        <taxon>Ecdysozoa</taxon>
        <taxon>Nematoda</taxon>
        <taxon>Chromadorea</taxon>
        <taxon>Rhabditida</taxon>
        <taxon>Rhabditina</taxon>
        <taxon>Rhabditomorpha</taxon>
        <taxon>Strongyloidea</taxon>
        <taxon>Strongylidae</taxon>
        <taxon>Cylicostephanus</taxon>
    </lineage>
</organism>
<dbReference type="SUPFAM" id="SSF81321">
    <property type="entry name" value="Family A G protein-coupled receptor-like"/>
    <property type="match status" value="1"/>
</dbReference>
<dbReference type="OrthoDB" id="5865968at2759"/>
<evidence type="ECO:0000313" key="7">
    <source>
        <dbReference type="EMBL" id="VDK60650.1"/>
    </source>
</evidence>
<evidence type="ECO:0000256" key="5">
    <source>
        <dbReference type="ARBA" id="ARBA00023136"/>
    </source>
</evidence>
<dbReference type="PANTHER" id="PTHR22945:SF25">
    <property type="entry name" value="SERPENTINE RECEPTOR, CLASS D (DELTA)"/>
    <property type="match status" value="1"/>
</dbReference>
<reference evidence="7 8" key="1">
    <citation type="submission" date="2018-11" db="EMBL/GenBank/DDBJ databases">
        <authorList>
            <consortium name="Pathogen Informatics"/>
        </authorList>
    </citation>
    <scope>NUCLEOTIDE SEQUENCE [LARGE SCALE GENOMIC DNA]</scope>
</reference>
<evidence type="ECO:0000256" key="2">
    <source>
        <dbReference type="ARBA" id="ARBA00009166"/>
    </source>
</evidence>
<dbReference type="InterPro" id="IPR019421">
    <property type="entry name" value="7TM_GPCR_serpentine_rcpt_Srd"/>
</dbReference>
<evidence type="ECO:0000313" key="8">
    <source>
        <dbReference type="Proteomes" id="UP000271889"/>
    </source>
</evidence>
<comment type="subcellular location">
    <subcellularLocation>
        <location evidence="1">Membrane</location>
        <topology evidence="1">Multi-pass membrane protein</topology>
    </subcellularLocation>
</comment>
<protein>
    <recommendedName>
        <fullName evidence="9">G-protein coupled receptors family 1 profile domain-containing protein</fullName>
    </recommendedName>
</protein>
<evidence type="ECO:0008006" key="9">
    <source>
        <dbReference type="Google" id="ProtNLM"/>
    </source>
</evidence>
<dbReference type="Pfam" id="PF10317">
    <property type="entry name" value="7TM_GPCR_Srd"/>
    <property type="match status" value="1"/>
</dbReference>
<keyword evidence="5 6" id="KW-0472">Membrane</keyword>